<evidence type="ECO:0000313" key="2">
    <source>
        <dbReference type="Proteomes" id="UP000070255"/>
    </source>
</evidence>
<name>A0ABR5T5J5_9BURK</name>
<keyword evidence="2" id="KW-1185">Reference proteome</keyword>
<comment type="caution">
    <text evidence="1">The sequence shown here is derived from an EMBL/GenBank/DDBJ whole genome shotgun (WGS) entry which is preliminary data.</text>
</comment>
<protein>
    <submittedName>
        <fullName evidence="1">Uncharacterized protein</fullName>
    </submittedName>
</protein>
<sequence length="64" mass="6703">MPIAAVRARAERRAGGRAAAMGRVRIRTLEFLRAAYNVRVGGQPSAASATAAARIDTIAPDPPM</sequence>
<evidence type="ECO:0000313" key="1">
    <source>
        <dbReference type="EMBL" id="KWZ38497.1"/>
    </source>
</evidence>
<dbReference type="Proteomes" id="UP000070255">
    <property type="component" value="Unassembled WGS sequence"/>
</dbReference>
<reference evidence="1 2" key="1">
    <citation type="submission" date="2015-11" db="EMBL/GenBank/DDBJ databases">
        <authorList>
            <person name="Sahl J."/>
            <person name="Wagner D."/>
            <person name="Keim P."/>
        </authorList>
    </citation>
    <scope>NUCLEOTIDE SEQUENCE [LARGE SCALE GENOMIC DNA]</scope>
    <source>
        <strain evidence="1 2">BDU18</strain>
    </source>
</reference>
<dbReference type="EMBL" id="LNJQ01000004">
    <property type="protein sequence ID" value="KWZ38497.1"/>
    <property type="molecule type" value="Genomic_DNA"/>
</dbReference>
<organism evidence="1 2">
    <name type="scientific">Burkholderia savannae</name>
    <dbReference type="NCBI Taxonomy" id="1637837"/>
    <lineage>
        <taxon>Bacteria</taxon>
        <taxon>Pseudomonadati</taxon>
        <taxon>Pseudomonadota</taxon>
        <taxon>Betaproteobacteria</taxon>
        <taxon>Burkholderiales</taxon>
        <taxon>Burkholderiaceae</taxon>
        <taxon>Burkholderia</taxon>
        <taxon>pseudomallei group</taxon>
    </lineage>
</organism>
<accession>A0ABR5T5J5</accession>
<proteinExistence type="predicted"/>
<gene>
    <name evidence="1" type="ORF">WS72_27065</name>
</gene>